<accession>A0A8S5S9S7</accession>
<reference evidence="1" key="1">
    <citation type="journal article" date="2021" name="Proc. Natl. Acad. Sci. U.S.A.">
        <title>A Catalog of Tens of Thousands of Viruses from Human Metagenomes Reveals Hidden Associations with Chronic Diseases.</title>
        <authorList>
            <person name="Tisza M.J."/>
            <person name="Buck C.B."/>
        </authorList>
    </citation>
    <scope>NUCLEOTIDE SEQUENCE</scope>
    <source>
        <strain evidence="1">CtGns7</strain>
    </source>
</reference>
<sequence length="694" mass="78948">MIYAFDINKLDVVCKNAKIIILTDSVKYHTAKFKFSEDWKNFSKTAYFINKSNDKDEKDISVPMFLGENETVCLIPWEVLTREGQLIVSIQGVQDDTEIWSKMNRPIVLQKSDKDSDTIPQEPTIPIYNQLLNKLDSKGDSIQFEDDTLSLKSGDKVLSTAKIKDETKDYESLLNIPTLNEIEIKGNKTANDYNIGNGLKVDEAKVTYKGEEISFKDFITQYIKDNEVFAKLIENKAKKFDVNSPLSKEIGNGENADILKLKDKSIDKQFLAQSIVDILENIENIDFADYSQYSTEDNFYDLSQLDENKTIFVNKAGYVGIANSILYDWQAEEPTQKQNNVIYVNANSFIIVNKGENGYKSIYFITDENQYYFEKLTTNDSWKLYRTNLNAVYQTWQFAEQLDKGKQNILISGENIKTINNESILGNGNFELLNTADFNNLENLPITPVLKDSIELTTLSDSFYIINIESCNILLSNETKRTFTKGVITCKSGTSFSYWDNEGIHFVNDFHNDAEWINDYTPTRAEMDEELVKKQDKLVSGTNIKTINHQSILHRGNIDLSPSWDILKDESISVDTEYYTLSNLSKGEYYIWLSKDTPINTGVQGSLTVDLFGTNITLGNLETDSKNVLLHIIKQSDDYALLDWSTITPNTAFALSSDRNFGLFPTPIINNSVTIRTSMGNFSSGTQVKVWNKG</sequence>
<protein>
    <submittedName>
        <fullName evidence="1">Uncharacterized protein</fullName>
    </submittedName>
</protein>
<proteinExistence type="predicted"/>
<evidence type="ECO:0000313" key="1">
    <source>
        <dbReference type="EMBL" id="DAF47474.1"/>
    </source>
</evidence>
<name>A0A8S5S9S7_9VIRU</name>
<dbReference type="EMBL" id="BK032555">
    <property type="protein sequence ID" value="DAF47474.1"/>
    <property type="molecule type" value="Genomic_DNA"/>
</dbReference>
<organism evidence="1">
    <name type="scientific">Phage sp. ctGns7</name>
    <dbReference type="NCBI Taxonomy" id="2828003"/>
    <lineage>
        <taxon>Viruses</taxon>
    </lineage>
</organism>